<dbReference type="AlphaFoldDB" id="A0A1G7JNZ6"/>
<dbReference type="GO" id="GO:0003677">
    <property type="term" value="F:DNA binding"/>
    <property type="evidence" value="ECO:0007669"/>
    <property type="project" value="UniProtKB-KW"/>
</dbReference>
<keyword evidence="6" id="KW-1185">Reference proteome</keyword>
<name>A0A1G7JNZ6_9FLAO</name>
<dbReference type="InterPro" id="IPR000055">
    <property type="entry name" value="Restrct_endonuc_typeI_TRD"/>
</dbReference>
<keyword evidence="3" id="KW-0238">DNA-binding</keyword>
<keyword evidence="2" id="KW-0680">Restriction system</keyword>
<feature type="domain" description="Type I restriction modification DNA specificity" evidence="4">
    <location>
        <begin position="215"/>
        <end position="347"/>
    </location>
</feature>
<dbReference type="SUPFAM" id="SSF116734">
    <property type="entry name" value="DNA methylase specificity domain"/>
    <property type="match status" value="2"/>
</dbReference>
<dbReference type="InterPro" id="IPR044946">
    <property type="entry name" value="Restrct_endonuc_typeI_TRD_sf"/>
</dbReference>
<gene>
    <name evidence="5" type="ORF">SAMN04487992_11031</name>
</gene>
<dbReference type="Pfam" id="PF01420">
    <property type="entry name" value="Methylase_S"/>
    <property type="match status" value="2"/>
</dbReference>
<evidence type="ECO:0000256" key="2">
    <source>
        <dbReference type="ARBA" id="ARBA00022747"/>
    </source>
</evidence>
<sequence length="400" mass="46100">MGSKYKPIGDYIQLVDERNKGLKVTSLLGLSISKQFIKSVANTIGTDMENYKIIHKNQFACSTMQVRRDKKMPVALYSEDEPSIISQAYPIFEIINTNELLPEYLMMWFTRSEFDREACFHAVGGVRGSLEWEDFCGMKLPIYSLEKQQEIVKKYKVIQNRIALNNQLITKLEETAQAIYKHWFVDFEFPNENGKPYKSNGGEMVFCRELDKEIPVGWEVKALGNISNCLDNKRRPLSKEERDGKKGVYPYYGAMSILDYVDDYLYDGDYLLFSEDGANIIDENGYPAIQFVWGKFWLNNHSHILDGKGLISIQFLFNALLKTNVLNIVTGAAQPKINQQNMNSIQLLIGSDIVHDKFNQLVKPSYRLIKAYKIQDQKLEELKELLLAKMTKVESEKETL</sequence>
<dbReference type="InterPro" id="IPR052021">
    <property type="entry name" value="Type-I_RS_S_subunit"/>
</dbReference>
<dbReference type="Gene3D" id="3.90.220.20">
    <property type="entry name" value="DNA methylase specificity domains"/>
    <property type="match status" value="2"/>
</dbReference>
<dbReference type="RefSeq" id="WP_074539014.1">
    <property type="nucleotide sequence ID" value="NZ_FNBD01000010.1"/>
</dbReference>
<evidence type="ECO:0000259" key="4">
    <source>
        <dbReference type="Pfam" id="PF01420"/>
    </source>
</evidence>
<dbReference type="CDD" id="cd17262">
    <property type="entry name" value="RMtype1_S_Aco12261I-TRD2-CR2"/>
    <property type="match status" value="1"/>
</dbReference>
<accession>A0A1G7JNZ6</accession>
<proteinExistence type="inferred from homology"/>
<evidence type="ECO:0000256" key="3">
    <source>
        <dbReference type="ARBA" id="ARBA00023125"/>
    </source>
</evidence>
<reference evidence="6" key="1">
    <citation type="submission" date="2016-10" db="EMBL/GenBank/DDBJ databases">
        <authorList>
            <person name="Varghese N."/>
            <person name="Submissions S."/>
        </authorList>
    </citation>
    <scope>NUCLEOTIDE SEQUENCE [LARGE SCALE GENOMIC DNA]</scope>
    <source>
        <strain evidence="6">DSM 24729</strain>
    </source>
</reference>
<dbReference type="Proteomes" id="UP000182114">
    <property type="component" value="Unassembled WGS sequence"/>
</dbReference>
<evidence type="ECO:0000313" key="6">
    <source>
        <dbReference type="Proteomes" id="UP000182114"/>
    </source>
</evidence>
<dbReference type="CDD" id="cd16961">
    <property type="entry name" value="RMtype1_S_TRD-CR_like"/>
    <property type="match status" value="1"/>
</dbReference>
<organism evidence="5 6">
    <name type="scientific">Cellulophaga baltica</name>
    <dbReference type="NCBI Taxonomy" id="76594"/>
    <lineage>
        <taxon>Bacteria</taxon>
        <taxon>Pseudomonadati</taxon>
        <taxon>Bacteroidota</taxon>
        <taxon>Flavobacteriia</taxon>
        <taxon>Flavobacteriales</taxon>
        <taxon>Flavobacteriaceae</taxon>
        <taxon>Cellulophaga</taxon>
    </lineage>
</organism>
<dbReference type="EMBL" id="FNBD01000010">
    <property type="protein sequence ID" value="SDF26678.1"/>
    <property type="molecule type" value="Genomic_DNA"/>
</dbReference>
<comment type="similarity">
    <text evidence="1">Belongs to the type-I restriction system S methylase family.</text>
</comment>
<dbReference type="GO" id="GO:0009307">
    <property type="term" value="P:DNA restriction-modification system"/>
    <property type="evidence" value="ECO:0007669"/>
    <property type="project" value="UniProtKB-KW"/>
</dbReference>
<evidence type="ECO:0000256" key="1">
    <source>
        <dbReference type="ARBA" id="ARBA00010923"/>
    </source>
</evidence>
<evidence type="ECO:0000313" key="5">
    <source>
        <dbReference type="EMBL" id="SDF26678.1"/>
    </source>
</evidence>
<dbReference type="PANTHER" id="PTHR30408">
    <property type="entry name" value="TYPE-1 RESTRICTION ENZYME ECOKI SPECIFICITY PROTEIN"/>
    <property type="match status" value="1"/>
</dbReference>
<dbReference type="PANTHER" id="PTHR30408:SF13">
    <property type="entry name" value="TYPE I RESTRICTION ENZYME HINDI SPECIFICITY SUBUNIT"/>
    <property type="match status" value="1"/>
</dbReference>
<protein>
    <submittedName>
        <fullName evidence="5">Type I restriction enzyme, S subunit</fullName>
    </submittedName>
</protein>
<feature type="domain" description="Type I restriction modification DNA specificity" evidence="4">
    <location>
        <begin position="80"/>
        <end position="174"/>
    </location>
</feature>